<dbReference type="Proteomes" id="UP000520156">
    <property type="component" value="Unassembled WGS sequence"/>
</dbReference>
<dbReference type="Gene3D" id="1.10.10.10">
    <property type="entry name" value="Winged helix-like DNA-binding domain superfamily/Winged helix DNA-binding domain"/>
    <property type="match status" value="1"/>
</dbReference>
<dbReference type="GO" id="GO:0005829">
    <property type="term" value="C:cytosol"/>
    <property type="evidence" value="ECO:0007669"/>
    <property type="project" value="TreeGrafter"/>
</dbReference>
<reference evidence="6 7" key="1">
    <citation type="submission" date="2020-08" db="EMBL/GenBank/DDBJ databases">
        <title>The genome sequence of Novosphingobium flavum 4Y4.</title>
        <authorList>
            <person name="Liu Y."/>
        </authorList>
    </citation>
    <scope>NUCLEOTIDE SEQUENCE [LARGE SCALE GENOMIC DNA]</scope>
    <source>
        <strain evidence="6 7">4Y4</strain>
    </source>
</reference>
<evidence type="ECO:0000256" key="2">
    <source>
        <dbReference type="ARBA" id="ARBA00023015"/>
    </source>
</evidence>
<comment type="caution">
    <text evidence="6">The sequence shown here is derived from an EMBL/GenBank/DDBJ whole genome shotgun (WGS) entry which is preliminary data.</text>
</comment>
<dbReference type="InterPro" id="IPR036390">
    <property type="entry name" value="WH_DNA-bd_sf"/>
</dbReference>
<accession>A0A7X1F9N2</accession>
<evidence type="ECO:0000256" key="3">
    <source>
        <dbReference type="ARBA" id="ARBA00023125"/>
    </source>
</evidence>
<dbReference type="InterPro" id="IPR036388">
    <property type="entry name" value="WH-like_DNA-bd_sf"/>
</dbReference>
<sequence length="307" mass="32444">MTTASLSSDLSAGLDPRALVVFNQVCQSGSISGAARALGVSQPSVSQTIAQLESRLGVALLKRTATGIALTREGEALWAKAAALSAVLHEAREAVERASAGIAGPIRIGGTPGALVSLVPRAIRHLDEAQASFDMSVIEASDEALSEMLRRREIELALVTTGLASPQDEFAEWTVMQDPFALIVGAAHAGLPDSLRLDSISALPWVLPRAGGGFQRQIQSLFINAQCSQPKNVVRCDSLLTTKGIVRTTDRVTILPRQVVEAELSVGVLRAIEIENVTFQRQIGVRALASADLSPLAQRFISALSLP</sequence>
<comment type="similarity">
    <text evidence="1">Belongs to the LysR transcriptional regulatory family.</text>
</comment>
<dbReference type="PANTHER" id="PTHR30419:SF8">
    <property type="entry name" value="NITROGEN ASSIMILATION TRANSCRIPTIONAL ACTIVATOR-RELATED"/>
    <property type="match status" value="1"/>
</dbReference>
<evidence type="ECO:0000313" key="6">
    <source>
        <dbReference type="EMBL" id="MBC2652948.1"/>
    </source>
</evidence>
<dbReference type="InterPro" id="IPR005119">
    <property type="entry name" value="LysR_subst-bd"/>
</dbReference>
<dbReference type="InterPro" id="IPR050950">
    <property type="entry name" value="HTH-type_LysR_regulators"/>
</dbReference>
<organism evidence="6 7">
    <name type="scientific">Novosphingobium aerophilum</name>
    <dbReference type="NCBI Taxonomy" id="2839843"/>
    <lineage>
        <taxon>Bacteria</taxon>
        <taxon>Pseudomonadati</taxon>
        <taxon>Pseudomonadota</taxon>
        <taxon>Alphaproteobacteria</taxon>
        <taxon>Sphingomonadales</taxon>
        <taxon>Sphingomonadaceae</taxon>
        <taxon>Novosphingobium</taxon>
    </lineage>
</organism>
<keyword evidence="3" id="KW-0238">DNA-binding</keyword>
<dbReference type="PANTHER" id="PTHR30419">
    <property type="entry name" value="HTH-TYPE TRANSCRIPTIONAL REGULATOR YBHD"/>
    <property type="match status" value="1"/>
</dbReference>
<evidence type="ECO:0000313" key="7">
    <source>
        <dbReference type="Proteomes" id="UP000520156"/>
    </source>
</evidence>
<keyword evidence="4" id="KW-0804">Transcription</keyword>
<proteinExistence type="inferred from homology"/>
<feature type="domain" description="HTH lysR-type" evidence="5">
    <location>
        <begin position="14"/>
        <end position="71"/>
    </location>
</feature>
<dbReference type="PRINTS" id="PR00039">
    <property type="entry name" value="HTHLYSR"/>
</dbReference>
<dbReference type="GO" id="GO:0003677">
    <property type="term" value="F:DNA binding"/>
    <property type="evidence" value="ECO:0007669"/>
    <property type="project" value="UniProtKB-KW"/>
</dbReference>
<dbReference type="PROSITE" id="PS50931">
    <property type="entry name" value="HTH_LYSR"/>
    <property type="match status" value="1"/>
</dbReference>
<evidence type="ECO:0000256" key="1">
    <source>
        <dbReference type="ARBA" id="ARBA00009437"/>
    </source>
</evidence>
<dbReference type="Gene3D" id="3.40.190.290">
    <property type="match status" value="1"/>
</dbReference>
<evidence type="ECO:0000259" key="5">
    <source>
        <dbReference type="PROSITE" id="PS50931"/>
    </source>
</evidence>
<keyword evidence="2" id="KW-0805">Transcription regulation</keyword>
<name>A0A7X1F9N2_9SPHN</name>
<dbReference type="AlphaFoldDB" id="A0A7X1F9N2"/>
<dbReference type="Pfam" id="PF00126">
    <property type="entry name" value="HTH_1"/>
    <property type="match status" value="1"/>
</dbReference>
<protein>
    <submittedName>
        <fullName evidence="6">LysR family transcriptional regulator</fullName>
    </submittedName>
</protein>
<keyword evidence="7" id="KW-1185">Reference proteome</keyword>
<gene>
    <name evidence="6" type="ORF">H7F49_14720</name>
</gene>
<dbReference type="SUPFAM" id="SSF53850">
    <property type="entry name" value="Periplasmic binding protein-like II"/>
    <property type="match status" value="1"/>
</dbReference>
<dbReference type="GO" id="GO:0003700">
    <property type="term" value="F:DNA-binding transcription factor activity"/>
    <property type="evidence" value="ECO:0007669"/>
    <property type="project" value="InterPro"/>
</dbReference>
<dbReference type="SUPFAM" id="SSF46785">
    <property type="entry name" value="Winged helix' DNA-binding domain"/>
    <property type="match status" value="1"/>
</dbReference>
<dbReference type="FunFam" id="1.10.10.10:FF:000001">
    <property type="entry name" value="LysR family transcriptional regulator"/>
    <property type="match status" value="1"/>
</dbReference>
<dbReference type="InterPro" id="IPR000847">
    <property type="entry name" value="LysR_HTH_N"/>
</dbReference>
<dbReference type="EMBL" id="JACLAU010000030">
    <property type="protein sequence ID" value="MBC2652948.1"/>
    <property type="molecule type" value="Genomic_DNA"/>
</dbReference>
<dbReference type="Pfam" id="PF03466">
    <property type="entry name" value="LysR_substrate"/>
    <property type="match status" value="1"/>
</dbReference>
<dbReference type="RefSeq" id="WP_185684335.1">
    <property type="nucleotide sequence ID" value="NZ_JACLAU010000030.1"/>
</dbReference>
<evidence type="ECO:0000256" key="4">
    <source>
        <dbReference type="ARBA" id="ARBA00023163"/>
    </source>
</evidence>